<dbReference type="RefSeq" id="WP_309825260.1">
    <property type="nucleotide sequence ID" value="NZ_JAVIZX010000001.1"/>
</dbReference>
<feature type="domain" description="GST N-terminal" evidence="1">
    <location>
        <begin position="3"/>
        <end position="77"/>
    </location>
</feature>
<keyword evidence="3" id="KW-1185">Reference proteome</keyword>
<evidence type="ECO:0000259" key="1">
    <source>
        <dbReference type="Pfam" id="PF13417"/>
    </source>
</evidence>
<dbReference type="InterPro" id="IPR036249">
    <property type="entry name" value="Thioredoxin-like_sf"/>
</dbReference>
<protein>
    <submittedName>
        <fullName evidence="2">Glutathione S-transferase</fullName>
    </submittedName>
</protein>
<dbReference type="InterPro" id="IPR004045">
    <property type="entry name" value="Glutathione_S-Trfase_N"/>
</dbReference>
<name>A0ABU1I568_9BURK</name>
<dbReference type="Gene3D" id="3.40.30.10">
    <property type="entry name" value="Glutaredoxin"/>
    <property type="match status" value="1"/>
</dbReference>
<dbReference type="Gene3D" id="1.20.1050.10">
    <property type="match status" value="1"/>
</dbReference>
<gene>
    <name evidence="2" type="ORF">QE399_000058</name>
</gene>
<proteinExistence type="predicted"/>
<comment type="caution">
    <text evidence="2">The sequence shown here is derived from an EMBL/GenBank/DDBJ whole genome shotgun (WGS) entry which is preliminary data.</text>
</comment>
<evidence type="ECO:0000313" key="3">
    <source>
        <dbReference type="Proteomes" id="UP001267710"/>
    </source>
</evidence>
<dbReference type="Pfam" id="PF13417">
    <property type="entry name" value="GST_N_3"/>
    <property type="match status" value="1"/>
</dbReference>
<dbReference type="CDD" id="cd03205">
    <property type="entry name" value="GST_C_6"/>
    <property type="match status" value="1"/>
</dbReference>
<organism evidence="2 3">
    <name type="scientific">Paracidovorax wautersii</name>
    <dbReference type="NCBI Taxonomy" id="1177982"/>
    <lineage>
        <taxon>Bacteria</taxon>
        <taxon>Pseudomonadati</taxon>
        <taxon>Pseudomonadota</taxon>
        <taxon>Betaproteobacteria</taxon>
        <taxon>Burkholderiales</taxon>
        <taxon>Comamonadaceae</taxon>
        <taxon>Paracidovorax</taxon>
    </lineage>
</organism>
<reference evidence="2 3" key="1">
    <citation type="submission" date="2023-08" db="EMBL/GenBank/DDBJ databases">
        <title>Functional and genomic diversity of the sorghum phyllosphere microbiome.</title>
        <authorList>
            <person name="Shade A."/>
        </authorList>
    </citation>
    <scope>NUCLEOTIDE SEQUENCE [LARGE SCALE GENOMIC DNA]</scope>
    <source>
        <strain evidence="2 3">SORGH_AS_0335</strain>
    </source>
</reference>
<accession>A0ABU1I568</accession>
<dbReference type="EMBL" id="JAVIZX010000001">
    <property type="protein sequence ID" value="MDR6212369.1"/>
    <property type="molecule type" value="Genomic_DNA"/>
</dbReference>
<dbReference type="Proteomes" id="UP001267710">
    <property type="component" value="Unassembled WGS sequence"/>
</dbReference>
<dbReference type="SUPFAM" id="SSF52833">
    <property type="entry name" value="Thioredoxin-like"/>
    <property type="match status" value="1"/>
</dbReference>
<sequence>MQLIGMLDSPYVRRVAVSLHVLHRPFEHQSLSVFSTFDQFHRINPVVKAPTLVTDDGTVLMDSTLILQWIEAQAPASQLTPHVAAQRLHDLRLTGLALAACEKAVQTVYEHQLRPADKRHAPWLDRIGSQLDAAFAALEADIARVPPATAQDALTHGSIAAAVAWSFTQLLLPGRVDAAAHRHLAAFTEAAEQLPAFLACPQT</sequence>
<evidence type="ECO:0000313" key="2">
    <source>
        <dbReference type="EMBL" id="MDR6212369.1"/>
    </source>
</evidence>